<feature type="compositionally biased region" description="Pro residues" evidence="1">
    <location>
        <begin position="842"/>
        <end position="876"/>
    </location>
</feature>
<feature type="compositionally biased region" description="Basic and acidic residues" evidence="1">
    <location>
        <begin position="346"/>
        <end position="364"/>
    </location>
</feature>
<sequence length="901" mass="95362">MSLFNLFSRPKVEKQRGYGERGFEAPPPLPAKDLRKTASTPNLLHVQQEQANESSTHLPPPSPAATAPLKSKSRLKFAETTKPNKRTGPFTPPPLFQAYPQSMKDGCIEVSTMSVEAATHKSKGWKADAAAESSSIDTKRSRSALKHVANGGSGHELPQKIFVLVTSGYLLQYAESGPSNRLPEKILHLSKDSAAFASDLLPGKHYVLQVSQAVNQEGGLVANSGNIFFKLGLRSAAARRMTSSFLLVMPSAKEMESWMTAIRREIVALGGKQLDADPVRPTTRDPASALREIKKTPSHRYQVKRNPSKVERLTSPSQDAASSPSALAEDNTSDSDTATIDNIEIEASKLGEDAKDATTRERALSDVPSMSSSTAPSVEQSQLNNIRSSESNSVRTSHTSHAGTLSSPAANSQPSSVAGSPPTERPLKEAIAETGERTSPQKPNPRSLASYSMNWRRSGVPLALQKSGTLPPVLNMSPGTPKFAVIEESPVTGRNSPGSTNPSPKKSLTAVRSEPNLHSVSRIDSKRESKASSPPPVPSVPSAVTTSPPRPESTTESLPSGSIRSSDIAQNRRISLQPLATQSTATKQAPVRTLDANRGKRISFSMPLKVNPSGIHSQPSSAGTSRRSSQLHEPDAAGDTPAVHILAAKVDAPPRTSNSQRLSVSPSTAPLGTPTPRSRYSLIPPPITITAITSPVMPTRPPPSPINGHLTSALTRAQSDVAPLRRPTSLQVRSDMAPFLSSVRNSQTGQIDARAIPIRGMKPSRSANNVAALATHHENAEGFRSTTPKVPEEADQAMPLPERAMSPLPPRAGSRTSIRKGLKTRSSLPELDFGIPVVGLGPPAPPPSAPLPPPPPGSRPTSPPPSGPLPSLPPGSRPTSPMQLPAANGIDAVAGLGIRVS</sequence>
<feature type="compositionally biased region" description="Polar residues" evidence="1">
    <location>
        <begin position="655"/>
        <end position="678"/>
    </location>
</feature>
<dbReference type="EMBL" id="JAWDJX010000005">
    <property type="protein sequence ID" value="KAK3056807.1"/>
    <property type="molecule type" value="Genomic_DNA"/>
</dbReference>
<dbReference type="Proteomes" id="UP001271007">
    <property type="component" value="Unassembled WGS sequence"/>
</dbReference>
<name>A0AAJ0GFZ7_9PEZI</name>
<feature type="compositionally biased region" description="Basic and acidic residues" evidence="1">
    <location>
        <begin position="521"/>
        <end position="530"/>
    </location>
</feature>
<dbReference type="InterPro" id="IPR001849">
    <property type="entry name" value="PH_domain"/>
</dbReference>
<gene>
    <name evidence="3" type="ORF">LTR09_002600</name>
</gene>
<feature type="region of interest" description="Disordered" evidence="1">
    <location>
        <begin position="295"/>
        <end position="449"/>
    </location>
</feature>
<evidence type="ECO:0000256" key="1">
    <source>
        <dbReference type="SAM" id="MobiDB-lite"/>
    </source>
</evidence>
<feature type="compositionally biased region" description="Low complexity" evidence="1">
    <location>
        <begin position="540"/>
        <end position="560"/>
    </location>
</feature>
<feature type="compositionally biased region" description="Polar residues" evidence="1">
    <location>
        <begin position="368"/>
        <end position="418"/>
    </location>
</feature>
<feature type="compositionally biased region" description="Low complexity" evidence="1">
    <location>
        <begin position="315"/>
        <end position="328"/>
    </location>
</feature>
<comment type="caution">
    <text evidence="3">The sequence shown here is derived from an EMBL/GenBank/DDBJ whole genome shotgun (WGS) entry which is preliminary data.</text>
</comment>
<feature type="region of interest" description="Disordered" evidence="1">
    <location>
        <begin position="490"/>
        <end position="639"/>
    </location>
</feature>
<feature type="domain" description="PH" evidence="2">
    <location>
        <begin position="163"/>
        <end position="267"/>
    </location>
</feature>
<dbReference type="PROSITE" id="PS50003">
    <property type="entry name" value="PH_DOMAIN"/>
    <property type="match status" value="1"/>
</dbReference>
<feature type="compositionally biased region" description="Polar residues" evidence="1">
    <location>
        <begin position="614"/>
        <end position="628"/>
    </location>
</feature>
<evidence type="ECO:0000313" key="4">
    <source>
        <dbReference type="Proteomes" id="UP001271007"/>
    </source>
</evidence>
<keyword evidence="4" id="KW-1185">Reference proteome</keyword>
<feature type="compositionally biased region" description="Polar residues" evidence="1">
    <location>
        <begin position="37"/>
        <end position="53"/>
    </location>
</feature>
<protein>
    <recommendedName>
        <fullName evidence="2">PH domain-containing protein</fullName>
    </recommendedName>
</protein>
<reference evidence="3" key="1">
    <citation type="submission" date="2023-04" db="EMBL/GenBank/DDBJ databases">
        <title>Black Yeasts Isolated from many extreme environments.</title>
        <authorList>
            <person name="Coleine C."/>
            <person name="Stajich J.E."/>
            <person name="Selbmann L."/>
        </authorList>
    </citation>
    <scope>NUCLEOTIDE SEQUENCE</scope>
    <source>
        <strain evidence="3">CCFEE 5312</strain>
    </source>
</reference>
<feature type="region of interest" description="Disordered" evidence="1">
    <location>
        <begin position="651"/>
        <end position="683"/>
    </location>
</feature>
<feature type="compositionally biased region" description="Basic and acidic residues" evidence="1">
    <location>
        <begin position="10"/>
        <end position="23"/>
    </location>
</feature>
<feature type="compositionally biased region" description="Polar residues" evidence="1">
    <location>
        <begin position="562"/>
        <end position="587"/>
    </location>
</feature>
<feature type="compositionally biased region" description="Basic and acidic residues" evidence="1">
    <location>
        <begin position="425"/>
        <end position="436"/>
    </location>
</feature>
<feature type="compositionally biased region" description="Polar residues" evidence="1">
    <location>
        <begin position="492"/>
        <end position="506"/>
    </location>
</feature>
<feature type="region of interest" description="Disordered" evidence="1">
    <location>
        <begin position="1"/>
        <end position="74"/>
    </location>
</feature>
<feature type="compositionally biased region" description="Basic residues" evidence="1">
    <location>
        <begin position="296"/>
        <end position="307"/>
    </location>
</feature>
<evidence type="ECO:0000313" key="3">
    <source>
        <dbReference type="EMBL" id="KAK3056807.1"/>
    </source>
</evidence>
<organism evidence="3 4">
    <name type="scientific">Extremus antarcticus</name>
    <dbReference type="NCBI Taxonomy" id="702011"/>
    <lineage>
        <taxon>Eukaryota</taxon>
        <taxon>Fungi</taxon>
        <taxon>Dikarya</taxon>
        <taxon>Ascomycota</taxon>
        <taxon>Pezizomycotina</taxon>
        <taxon>Dothideomycetes</taxon>
        <taxon>Dothideomycetidae</taxon>
        <taxon>Mycosphaerellales</taxon>
        <taxon>Extremaceae</taxon>
        <taxon>Extremus</taxon>
    </lineage>
</organism>
<evidence type="ECO:0000259" key="2">
    <source>
        <dbReference type="PROSITE" id="PS50003"/>
    </source>
</evidence>
<accession>A0AAJ0GFZ7</accession>
<dbReference type="AlphaFoldDB" id="A0AAJ0GFZ7"/>
<feature type="region of interest" description="Disordered" evidence="1">
    <location>
        <begin position="778"/>
        <end position="888"/>
    </location>
</feature>
<proteinExistence type="predicted"/>